<dbReference type="Pfam" id="PF02254">
    <property type="entry name" value="TrkA_N"/>
    <property type="match status" value="1"/>
</dbReference>
<feature type="transmembrane region" description="Helical" evidence="2">
    <location>
        <begin position="12"/>
        <end position="37"/>
    </location>
</feature>
<evidence type="ECO:0000259" key="4">
    <source>
        <dbReference type="PROSITE" id="PS51202"/>
    </source>
</evidence>
<evidence type="ECO:0000313" key="6">
    <source>
        <dbReference type="Proteomes" id="UP000640489"/>
    </source>
</evidence>
<dbReference type="InterPro" id="IPR036721">
    <property type="entry name" value="RCK_C_sf"/>
</dbReference>
<reference evidence="5" key="1">
    <citation type="submission" date="2020-11" db="EMBL/GenBank/DDBJ databases">
        <title>Nocardioides sp. nov., isolated from Soil of Cynanchum wilfordii Hemsley rhizosphere.</title>
        <authorList>
            <person name="Lee J.-S."/>
            <person name="Suh M.K."/>
            <person name="Kim J.-S."/>
        </authorList>
    </citation>
    <scope>NUCLEOTIDE SEQUENCE</scope>
    <source>
        <strain evidence="5">KCTC 19275</strain>
    </source>
</reference>
<keyword evidence="6" id="KW-1185">Reference proteome</keyword>
<dbReference type="PANTHER" id="PTHR43833">
    <property type="entry name" value="POTASSIUM CHANNEL PROTEIN 2-RELATED-RELATED"/>
    <property type="match status" value="1"/>
</dbReference>
<dbReference type="RefSeq" id="WP_194708221.1">
    <property type="nucleotide sequence ID" value="NZ_JADKPN010000012.1"/>
</dbReference>
<dbReference type="Pfam" id="PF07885">
    <property type="entry name" value="Ion_trans_2"/>
    <property type="match status" value="1"/>
</dbReference>
<feature type="domain" description="RCK N-terminal" evidence="3">
    <location>
        <begin position="106"/>
        <end position="221"/>
    </location>
</feature>
<dbReference type="InterPro" id="IPR003148">
    <property type="entry name" value="RCK_N"/>
</dbReference>
<proteinExistence type="predicted"/>
<protein>
    <submittedName>
        <fullName evidence="5">Potassium channel protein</fullName>
    </submittedName>
</protein>
<keyword evidence="5" id="KW-0406">Ion transport</keyword>
<dbReference type="Proteomes" id="UP000640489">
    <property type="component" value="Unassembled WGS sequence"/>
</dbReference>
<evidence type="ECO:0000256" key="1">
    <source>
        <dbReference type="ARBA" id="ARBA00004651"/>
    </source>
</evidence>
<dbReference type="Gene3D" id="3.30.70.1450">
    <property type="entry name" value="Regulator of K+ conductance, C-terminal domain"/>
    <property type="match status" value="1"/>
</dbReference>
<dbReference type="InterPro" id="IPR050721">
    <property type="entry name" value="Trk_Ktr_HKT_K-transport"/>
</dbReference>
<dbReference type="InterPro" id="IPR006037">
    <property type="entry name" value="RCK_C"/>
</dbReference>
<dbReference type="Gene3D" id="3.40.50.720">
    <property type="entry name" value="NAD(P)-binding Rossmann-like Domain"/>
    <property type="match status" value="1"/>
</dbReference>
<evidence type="ECO:0000259" key="3">
    <source>
        <dbReference type="PROSITE" id="PS51201"/>
    </source>
</evidence>
<dbReference type="GO" id="GO:0006813">
    <property type="term" value="P:potassium ion transport"/>
    <property type="evidence" value="ECO:0007669"/>
    <property type="project" value="InterPro"/>
</dbReference>
<comment type="subcellular location">
    <subcellularLocation>
        <location evidence="1">Cell membrane</location>
        <topology evidence="1">Multi-pass membrane protein</topology>
    </subcellularLocation>
</comment>
<organism evidence="5 6">
    <name type="scientific">Nocardioides islandensis</name>
    <dbReference type="NCBI Taxonomy" id="433663"/>
    <lineage>
        <taxon>Bacteria</taxon>
        <taxon>Bacillati</taxon>
        <taxon>Actinomycetota</taxon>
        <taxon>Actinomycetes</taxon>
        <taxon>Propionibacteriales</taxon>
        <taxon>Nocardioidaceae</taxon>
        <taxon>Nocardioides</taxon>
    </lineage>
</organism>
<keyword evidence="2" id="KW-1133">Transmembrane helix</keyword>
<evidence type="ECO:0000313" key="5">
    <source>
        <dbReference type="EMBL" id="MBF4765044.1"/>
    </source>
</evidence>
<dbReference type="Pfam" id="PF02080">
    <property type="entry name" value="TrkA_C"/>
    <property type="match status" value="1"/>
</dbReference>
<dbReference type="InterPro" id="IPR036291">
    <property type="entry name" value="NAD(P)-bd_dom_sf"/>
</dbReference>
<dbReference type="EMBL" id="JADKPN010000012">
    <property type="protein sequence ID" value="MBF4765044.1"/>
    <property type="molecule type" value="Genomic_DNA"/>
</dbReference>
<accession>A0A930YJI4</accession>
<keyword evidence="2" id="KW-0812">Transmembrane</keyword>
<dbReference type="PROSITE" id="PS51201">
    <property type="entry name" value="RCK_N"/>
    <property type="match status" value="1"/>
</dbReference>
<keyword evidence="2" id="KW-0472">Membrane</keyword>
<dbReference type="GO" id="GO:0008324">
    <property type="term" value="F:monoatomic cation transmembrane transporter activity"/>
    <property type="evidence" value="ECO:0007669"/>
    <property type="project" value="InterPro"/>
</dbReference>
<dbReference type="PROSITE" id="PS51202">
    <property type="entry name" value="RCK_C"/>
    <property type="match status" value="1"/>
</dbReference>
<comment type="caution">
    <text evidence="5">The sequence shown here is derived from an EMBL/GenBank/DDBJ whole genome shotgun (WGS) entry which is preliminary data.</text>
</comment>
<gene>
    <name evidence="5" type="ORF">ISU07_18075</name>
</gene>
<dbReference type="PANTHER" id="PTHR43833:SF9">
    <property type="entry name" value="POTASSIUM CHANNEL PROTEIN YUGO-RELATED"/>
    <property type="match status" value="1"/>
</dbReference>
<dbReference type="Gene3D" id="1.10.287.70">
    <property type="match status" value="1"/>
</dbReference>
<dbReference type="SUPFAM" id="SSF51735">
    <property type="entry name" value="NAD(P)-binding Rossmann-fold domains"/>
    <property type="match status" value="1"/>
</dbReference>
<dbReference type="AlphaFoldDB" id="A0A930YJI4"/>
<keyword evidence="5" id="KW-0407">Ion channel</keyword>
<dbReference type="SUPFAM" id="SSF81324">
    <property type="entry name" value="Voltage-gated potassium channels"/>
    <property type="match status" value="1"/>
</dbReference>
<dbReference type="SUPFAM" id="SSF116726">
    <property type="entry name" value="TrkA C-terminal domain-like"/>
    <property type="match status" value="1"/>
</dbReference>
<evidence type="ECO:0000256" key="2">
    <source>
        <dbReference type="SAM" id="Phobius"/>
    </source>
</evidence>
<feature type="domain" description="RCK C-terminal" evidence="4">
    <location>
        <begin position="244"/>
        <end position="330"/>
    </location>
</feature>
<feature type="transmembrane region" description="Helical" evidence="2">
    <location>
        <begin position="57"/>
        <end position="84"/>
    </location>
</feature>
<keyword evidence="5" id="KW-0813">Transport</keyword>
<sequence>MEGLLRIRTAVVGLVGVTVFGTLGYLLLGFTLLEALYQTVTTVGTVGFREVHPLGPAGQVFTIVLIVVGVGTVLYNLGVILEAVTEGHLREHLRRRRMDKNIAAMTSHVVICGYGRVGRAAADFLTGMGHEVVVVDSDPERFATLEGTAYIVGDVTDDAVLRAAGIERARALIAALDTDADTVYVTLSARALRPDLVIIARARTTGSKVKMGLAGATRAINPQRIGGRRMAVFALQPEVAEFLDVVMHDEDLDFRIQDVHVDAGSDLADRSLGELDLRTRTGGLVLALRRGEGEQFVPHPSDECLVRAGSVLIALGTQAELDALAALGRA</sequence>
<dbReference type="InterPro" id="IPR013099">
    <property type="entry name" value="K_chnl_dom"/>
</dbReference>
<dbReference type="GO" id="GO:0005886">
    <property type="term" value="C:plasma membrane"/>
    <property type="evidence" value="ECO:0007669"/>
    <property type="project" value="UniProtKB-SubCell"/>
</dbReference>
<name>A0A930YJI4_9ACTN</name>